<comment type="caution">
    <text evidence="1">The sequence shown here is derived from an EMBL/GenBank/DDBJ whole genome shotgun (WGS) entry which is preliminary data.</text>
</comment>
<reference evidence="1 2" key="1">
    <citation type="submission" date="2018-06" db="EMBL/GenBank/DDBJ databases">
        <title>Comparative genomics reveals the genomic features of Rhizophagus irregularis, R. cerebriforme, R. diaphanum and Gigaspora rosea, and their symbiotic lifestyle signature.</title>
        <authorList>
            <person name="Morin E."/>
            <person name="San Clemente H."/>
            <person name="Chen E.C.H."/>
            <person name="De La Providencia I."/>
            <person name="Hainaut M."/>
            <person name="Kuo A."/>
            <person name="Kohler A."/>
            <person name="Murat C."/>
            <person name="Tang N."/>
            <person name="Roy S."/>
            <person name="Loubradou J."/>
            <person name="Henrissat B."/>
            <person name="Grigoriev I.V."/>
            <person name="Corradi N."/>
            <person name="Roux C."/>
            <person name="Martin F.M."/>
        </authorList>
    </citation>
    <scope>NUCLEOTIDE SEQUENCE [LARGE SCALE GENOMIC DNA]</scope>
    <source>
        <strain evidence="1 2">DAOM 227022</strain>
    </source>
</reference>
<dbReference type="Proteomes" id="UP000265703">
    <property type="component" value="Unassembled WGS sequence"/>
</dbReference>
<accession>A0A397SSF2</accession>
<gene>
    <name evidence="1" type="ORF">C1645_825406</name>
</gene>
<dbReference type="SUPFAM" id="SSF56112">
    <property type="entry name" value="Protein kinase-like (PK-like)"/>
    <property type="match status" value="1"/>
</dbReference>
<protein>
    <recommendedName>
        <fullName evidence="3">Protein kinase domain-containing protein</fullName>
    </recommendedName>
</protein>
<sequence>MSSYDKLTEEQELLVDKLILNEELKEHYIFYGLCNECKQPNTGDEWCQSCSAKHFQQNFKNWTKWIEYDKFENIEYITKGGFGTIYKASWKDKLKTVAEIYKQRVEADEINKKQPSFTKSDNKLTYTTHHQAIYTSRLLNFNNLPEPKNADDEEGYSKSIEPIDFTKLNINPQGKF</sequence>
<dbReference type="AlphaFoldDB" id="A0A397SSF2"/>
<dbReference type="EMBL" id="QKYT01000235">
    <property type="protein sequence ID" value="RIA89043.1"/>
    <property type="molecule type" value="Genomic_DNA"/>
</dbReference>
<organism evidence="1 2">
    <name type="scientific">Glomus cerebriforme</name>
    <dbReference type="NCBI Taxonomy" id="658196"/>
    <lineage>
        <taxon>Eukaryota</taxon>
        <taxon>Fungi</taxon>
        <taxon>Fungi incertae sedis</taxon>
        <taxon>Mucoromycota</taxon>
        <taxon>Glomeromycotina</taxon>
        <taxon>Glomeromycetes</taxon>
        <taxon>Glomerales</taxon>
        <taxon>Glomeraceae</taxon>
        <taxon>Glomus</taxon>
    </lineage>
</organism>
<evidence type="ECO:0000313" key="1">
    <source>
        <dbReference type="EMBL" id="RIA89043.1"/>
    </source>
</evidence>
<keyword evidence="2" id="KW-1185">Reference proteome</keyword>
<evidence type="ECO:0000313" key="2">
    <source>
        <dbReference type="Proteomes" id="UP000265703"/>
    </source>
</evidence>
<name>A0A397SSF2_9GLOM</name>
<evidence type="ECO:0008006" key="3">
    <source>
        <dbReference type="Google" id="ProtNLM"/>
    </source>
</evidence>
<dbReference type="Gene3D" id="3.30.200.20">
    <property type="entry name" value="Phosphorylase Kinase, domain 1"/>
    <property type="match status" value="1"/>
</dbReference>
<dbReference type="OrthoDB" id="2323207at2759"/>
<dbReference type="InterPro" id="IPR011009">
    <property type="entry name" value="Kinase-like_dom_sf"/>
</dbReference>
<proteinExistence type="predicted"/>